<evidence type="ECO:0000313" key="4">
    <source>
        <dbReference type="Proteomes" id="UP000278823"/>
    </source>
</evidence>
<reference evidence="4" key="1">
    <citation type="submission" date="2018-11" db="EMBL/GenBank/DDBJ databases">
        <title>Rhizobium chutanense sp. nov., isolated from root nodules of Phaseolus vulgaris in China.</title>
        <authorList>
            <person name="Huo Y."/>
        </authorList>
    </citation>
    <scope>NUCLEOTIDE SEQUENCE [LARGE SCALE GENOMIC DNA]</scope>
    <source>
        <strain evidence="4">CCBAU 65647</strain>
    </source>
</reference>
<proteinExistence type="inferred from homology"/>
<dbReference type="Gene3D" id="1.20.5.780">
    <property type="entry name" value="Single helix bin"/>
    <property type="match status" value="1"/>
</dbReference>
<evidence type="ECO:0000256" key="1">
    <source>
        <dbReference type="ARBA" id="ARBA00022649"/>
    </source>
</evidence>
<protein>
    <submittedName>
        <fullName evidence="3">DUF1778 domain-containing protein</fullName>
    </submittedName>
</protein>
<organism evidence="3 4">
    <name type="scientific">Rhizobium vallis</name>
    <dbReference type="NCBI Taxonomy" id="634290"/>
    <lineage>
        <taxon>Bacteria</taxon>
        <taxon>Pseudomonadati</taxon>
        <taxon>Pseudomonadota</taxon>
        <taxon>Alphaproteobacteria</taxon>
        <taxon>Hyphomicrobiales</taxon>
        <taxon>Rhizobiaceae</taxon>
        <taxon>Rhizobium/Agrobacterium group</taxon>
        <taxon>Rhizobium</taxon>
    </lineage>
</organism>
<dbReference type="InterPro" id="IPR014795">
    <property type="entry name" value="TacA_1-like"/>
</dbReference>
<dbReference type="SUPFAM" id="SSF47598">
    <property type="entry name" value="Ribbon-helix-helix"/>
    <property type="match status" value="1"/>
</dbReference>
<accession>A0A432PCR0</accession>
<gene>
    <name evidence="3" type="ORF">EFQ99_29110</name>
</gene>
<dbReference type="EMBL" id="RJTH01000014">
    <property type="protein sequence ID" value="RUM20688.1"/>
    <property type="molecule type" value="Genomic_DNA"/>
</dbReference>
<evidence type="ECO:0000256" key="2">
    <source>
        <dbReference type="ARBA" id="ARBA00049988"/>
    </source>
</evidence>
<name>A0A432PCR0_9HYPH</name>
<comment type="caution">
    <text evidence="3">The sequence shown here is derived from an EMBL/GenBank/DDBJ whole genome shotgun (WGS) entry which is preliminary data.</text>
</comment>
<sequence length="94" mass="10198">MAATSARKETPVSMRFRDDDLAIIDRGAALTGLSRTEFMRRAAVQEAQTAILNESVIRVSADAFEAFVAAIEAPSAAAPAKVAERLQRQAPWEH</sequence>
<evidence type="ECO:0000313" key="3">
    <source>
        <dbReference type="EMBL" id="RUM20688.1"/>
    </source>
</evidence>
<keyword evidence="4" id="KW-1185">Reference proteome</keyword>
<dbReference type="GO" id="GO:0006355">
    <property type="term" value="P:regulation of DNA-templated transcription"/>
    <property type="evidence" value="ECO:0007669"/>
    <property type="project" value="InterPro"/>
</dbReference>
<dbReference type="AlphaFoldDB" id="A0A432PCR0"/>
<dbReference type="InterPro" id="IPR010985">
    <property type="entry name" value="Ribbon_hlx_hlx"/>
</dbReference>
<dbReference type="Pfam" id="PF08681">
    <property type="entry name" value="TacA1"/>
    <property type="match status" value="1"/>
</dbReference>
<keyword evidence="1" id="KW-1277">Toxin-antitoxin system</keyword>
<comment type="similarity">
    <text evidence="2">Belongs to the TacA antitoxin family.</text>
</comment>
<dbReference type="Proteomes" id="UP000278823">
    <property type="component" value="Unassembled WGS sequence"/>
</dbReference>
<dbReference type="OrthoDB" id="7359199at2"/>
<dbReference type="PANTHER" id="PTHR35401">
    <property type="entry name" value="COPG FAMILY HELIX-TURN-HELIX PROTEIN-RELATED-RELATED"/>
    <property type="match status" value="1"/>
</dbReference>